<keyword evidence="7" id="KW-0143">Chaperone</keyword>
<dbReference type="InterPro" id="IPR045295">
    <property type="entry name" value="Complex1_LYR_SDHAF1_LYRM8"/>
</dbReference>
<feature type="domain" description="Complex 1 LYR protein" evidence="12">
    <location>
        <begin position="507"/>
        <end position="561"/>
    </location>
</feature>
<evidence type="ECO:0000256" key="6">
    <source>
        <dbReference type="ARBA" id="ARBA00023128"/>
    </source>
</evidence>
<evidence type="ECO:0000256" key="5">
    <source>
        <dbReference type="ARBA" id="ARBA00022679"/>
    </source>
</evidence>
<organism evidence="13 14">
    <name type="scientific">Ameiurus melas</name>
    <name type="common">Black bullhead</name>
    <name type="synonym">Silurus melas</name>
    <dbReference type="NCBI Taxonomy" id="219545"/>
    <lineage>
        <taxon>Eukaryota</taxon>
        <taxon>Metazoa</taxon>
        <taxon>Chordata</taxon>
        <taxon>Craniata</taxon>
        <taxon>Vertebrata</taxon>
        <taxon>Euteleostomi</taxon>
        <taxon>Actinopterygii</taxon>
        <taxon>Neopterygii</taxon>
        <taxon>Teleostei</taxon>
        <taxon>Ostariophysi</taxon>
        <taxon>Siluriformes</taxon>
        <taxon>Ictaluridae</taxon>
        <taxon>Ameiurus</taxon>
    </lineage>
</organism>
<keyword evidence="10" id="KW-0812">Transmembrane</keyword>
<reference evidence="13 14" key="1">
    <citation type="submission" date="2020-02" db="EMBL/GenBank/DDBJ databases">
        <title>A chromosome-scale genome assembly of the black bullhead catfish (Ameiurus melas).</title>
        <authorList>
            <person name="Wen M."/>
            <person name="Zham M."/>
            <person name="Cabau C."/>
            <person name="Klopp C."/>
            <person name="Donnadieu C."/>
            <person name="Roques C."/>
            <person name="Bouchez O."/>
            <person name="Lampietro C."/>
            <person name="Jouanno E."/>
            <person name="Herpin A."/>
            <person name="Louis A."/>
            <person name="Berthelot C."/>
            <person name="Parey E."/>
            <person name="Roest-Crollius H."/>
            <person name="Braasch I."/>
            <person name="Postlethwait J."/>
            <person name="Robinson-Rechavi M."/>
            <person name="Echchiki A."/>
            <person name="Begum T."/>
            <person name="Montfort J."/>
            <person name="Schartl M."/>
            <person name="Bobe J."/>
            <person name="Guiguen Y."/>
        </authorList>
    </citation>
    <scope>NUCLEOTIDE SEQUENCE [LARGE SCALE GENOMIC DNA]</scope>
    <source>
        <strain evidence="13">M_S1</strain>
        <tissue evidence="13">Blood</tissue>
    </source>
</reference>
<dbReference type="PANTHER" id="PTHR12283">
    <property type="entry name" value="GLUTAMINYL-PEPTIDE CYCLOTRANSFERASE"/>
    <property type="match status" value="1"/>
</dbReference>
<dbReference type="GO" id="GO:0016603">
    <property type="term" value="F:glutaminyl-peptide cyclotransferase activity"/>
    <property type="evidence" value="ECO:0007669"/>
    <property type="project" value="UniProtKB-EC"/>
</dbReference>
<dbReference type="InterPro" id="IPR008011">
    <property type="entry name" value="Complex1_LYR_dom"/>
</dbReference>
<evidence type="ECO:0000313" key="14">
    <source>
        <dbReference type="Proteomes" id="UP000593565"/>
    </source>
</evidence>
<keyword evidence="8" id="KW-0012">Acyltransferase</keyword>
<dbReference type="AlphaFoldDB" id="A0A7J6A6I5"/>
<feature type="transmembrane region" description="Helical" evidence="10">
    <location>
        <begin position="80"/>
        <end position="99"/>
    </location>
</feature>
<evidence type="ECO:0000256" key="10">
    <source>
        <dbReference type="SAM" id="Phobius"/>
    </source>
</evidence>
<keyword evidence="5" id="KW-0808">Transferase</keyword>
<evidence type="ECO:0000313" key="13">
    <source>
        <dbReference type="EMBL" id="KAF4077569.1"/>
    </source>
</evidence>
<name>A0A7J6A6I5_AMEME</name>
<sequence>MNQRIICTFGSVNHSESNGEDDAVYCPFLKLGECIKVVQLSLQIELLSEQFEMTRRRSKATQKSCIFALCSHPPICRMKILLLCLCALLAVTLSLGLMLSDHDARRSEDLLVRVPDLKNDKLTHRLSKPTVAQVKRLVSEVKWARLWYTHLKPILIERHPGSAGSRTVRRHVSSVLDSLSAGWSVQIDSFNSKTPHGPINFSNILAVLDPMAPRRLLLACHYDTKNIPLGNHEKKQVFVGASDSAVPCAMMLELVTALDKHLKMLKQQVDGLQEQNTTSGSTPFSYEQESEAFVGTESQKLNRRRQEEHQMAQVTLQLVFFDGAEAFEEWTTSDSLYGSRHLAEHMSHVPHPPGSEHTTLLHAVDLFILLALIGAPSPTFVNHFENSTRWFDRLVLAEKRLHKLGLLSSHPSEQAYFRKNITVGPVDDDHMPFLQQGVPVLNIIATPFPSYRHTVEDSADKVHSDTVENLIKVLVVFLAEYLGFDTAGFSFYVASISTMVRHSKLQKQVLLLYRQFLRAGQDKPGFLPRIREEFRTNAAIKKTDVMHIEYLCRRGQRQLEQLRDVNTKQLGFFSKTKEGS</sequence>
<keyword evidence="10" id="KW-0472">Membrane</keyword>
<feature type="domain" description="Peptidase M28" evidence="11">
    <location>
        <begin position="307"/>
        <end position="475"/>
    </location>
</feature>
<dbReference type="Pfam" id="PF04389">
    <property type="entry name" value="Peptidase_M28"/>
    <property type="match status" value="2"/>
</dbReference>
<evidence type="ECO:0000256" key="7">
    <source>
        <dbReference type="ARBA" id="ARBA00023186"/>
    </source>
</evidence>
<feature type="domain" description="Peptidase M28" evidence="11">
    <location>
        <begin position="203"/>
        <end position="269"/>
    </location>
</feature>
<comment type="caution">
    <text evidence="13">The sequence shown here is derived from an EMBL/GenBank/DDBJ whole genome shotgun (WGS) entry which is preliminary data.</text>
</comment>
<dbReference type="CDD" id="cd03880">
    <property type="entry name" value="M28_QC_like"/>
    <property type="match status" value="1"/>
</dbReference>
<evidence type="ECO:0000256" key="9">
    <source>
        <dbReference type="ARBA" id="ARBA00025715"/>
    </source>
</evidence>
<dbReference type="Gene3D" id="3.40.630.10">
    <property type="entry name" value="Zn peptidases"/>
    <property type="match status" value="1"/>
</dbReference>
<dbReference type="SUPFAM" id="SSF53187">
    <property type="entry name" value="Zn-dependent exopeptidases"/>
    <property type="match status" value="2"/>
</dbReference>
<dbReference type="GO" id="GO:0005759">
    <property type="term" value="C:mitochondrial matrix"/>
    <property type="evidence" value="ECO:0007669"/>
    <property type="project" value="UniProtKB-SubCell"/>
</dbReference>
<accession>A0A7J6A6I5</accession>
<keyword evidence="14" id="KW-1185">Reference proteome</keyword>
<dbReference type="EMBL" id="JAAGNN010000018">
    <property type="protein sequence ID" value="KAF4077569.1"/>
    <property type="molecule type" value="Genomic_DNA"/>
</dbReference>
<dbReference type="Proteomes" id="UP000593565">
    <property type="component" value="Unassembled WGS sequence"/>
</dbReference>
<evidence type="ECO:0000256" key="2">
    <source>
        <dbReference type="ARBA" id="ARBA00004305"/>
    </source>
</evidence>
<evidence type="ECO:0000259" key="11">
    <source>
        <dbReference type="Pfam" id="PF04389"/>
    </source>
</evidence>
<dbReference type="InterPro" id="IPR007484">
    <property type="entry name" value="Peptidase_M28"/>
</dbReference>
<dbReference type="GO" id="GO:0034553">
    <property type="term" value="P:mitochondrial respiratory chain complex II assembly"/>
    <property type="evidence" value="ECO:0007669"/>
    <property type="project" value="InterPro"/>
</dbReference>
<comment type="similarity">
    <text evidence="3">Belongs to the glutaminyl-peptide cyclotransferase family.</text>
</comment>
<comment type="subcellular location">
    <subcellularLocation>
        <location evidence="2">Mitochondrion matrix</location>
    </subcellularLocation>
</comment>
<evidence type="ECO:0000256" key="1">
    <source>
        <dbReference type="ARBA" id="ARBA00000001"/>
    </source>
</evidence>
<gene>
    <name evidence="13" type="ORF">AMELA_G00209690</name>
</gene>
<proteinExistence type="inferred from homology"/>
<evidence type="ECO:0000256" key="8">
    <source>
        <dbReference type="ARBA" id="ARBA00023315"/>
    </source>
</evidence>
<dbReference type="GO" id="GO:0008270">
    <property type="term" value="F:zinc ion binding"/>
    <property type="evidence" value="ECO:0007669"/>
    <property type="project" value="TreeGrafter"/>
</dbReference>
<keyword evidence="10" id="KW-1133">Transmembrane helix</keyword>
<dbReference type="Pfam" id="PF05347">
    <property type="entry name" value="Complex1_LYR"/>
    <property type="match status" value="1"/>
</dbReference>
<keyword evidence="6" id="KW-0496">Mitochondrion</keyword>
<comment type="similarity">
    <text evidence="9">Belongs to the complex I LYR family. SDHAF1 subfamily.</text>
</comment>
<comment type="catalytic activity">
    <reaction evidence="1">
        <text>N-terminal L-glutaminyl-[peptide] = N-terminal 5-oxo-L-prolyl-[peptide] + NH4(+)</text>
        <dbReference type="Rhea" id="RHEA:23652"/>
        <dbReference type="Rhea" id="RHEA-COMP:11736"/>
        <dbReference type="Rhea" id="RHEA-COMP:11846"/>
        <dbReference type="ChEBI" id="CHEBI:28938"/>
        <dbReference type="ChEBI" id="CHEBI:64722"/>
        <dbReference type="ChEBI" id="CHEBI:87215"/>
        <dbReference type="EC" id="2.3.2.5"/>
    </reaction>
</comment>
<evidence type="ECO:0000259" key="12">
    <source>
        <dbReference type="Pfam" id="PF05347"/>
    </source>
</evidence>
<dbReference type="InterPro" id="IPR040234">
    <property type="entry name" value="QC/QCL"/>
</dbReference>
<dbReference type="PANTHER" id="PTHR12283:SF3">
    <property type="entry name" value="GLUTAMINYL-PEPTIDE CYCLOTRANSFERASE-LIKE PROTEIN"/>
    <property type="match status" value="1"/>
</dbReference>
<dbReference type="CDD" id="cd20268">
    <property type="entry name" value="Complex1_LYR_SDHAF1_LYRM8"/>
    <property type="match status" value="1"/>
</dbReference>
<dbReference type="InterPro" id="IPR037457">
    <property type="entry name" value="M28_QC"/>
</dbReference>
<protein>
    <recommendedName>
        <fullName evidence="4">glutaminyl-peptide cyclotransferase</fullName>
        <ecNumber evidence="4">2.3.2.5</ecNumber>
    </recommendedName>
</protein>
<dbReference type="EC" id="2.3.2.5" evidence="4"/>
<evidence type="ECO:0000256" key="4">
    <source>
        <dbReference type="ARBA" id="ARBA00012012"/>
    </source>
</evidence>
<evidence type="ECO:0000256" key="3">
    <source>
        <dbReference type="ARBA" id="ARBA00006014"/>
    </source>
</evidence>